<evidence type="ECO:0000256" key="5">
    <source>
        <dbReference type="RuleBase" id="RU003557"/>
    </source>
</evidence>
<organism evidence="8 9">
    <name type="scientific">Sporosarcina newyorkensis 2681</name>
    <dbReference type="NCBI Taxonomy" id="1027292"/>
    <lineage>
        <taxon>Bacteria</taxon>
        <taxon>Bacillati</taxon>
        <taxon>Bacillota</taxon>
        <taxon>Bacilli</taxon>
        <taxon>Bacillales</taxon>
        <taxon>Caryophanaceae</taxon>
        <taxon>Sporosarcina</taxon>
    </lineage>
</organism>
<dbReference type="InterPro" id="IPR002155">
    <property type="entry name" value="Thiolase"/>
</dbReference>
<dbReference type="InterPro" id="IPR016039">
    <property type="entry name" value="Thiolase-like"/>
</dbReference>
<dbReference type="PANTHER" id="PTHR43365:SF1">
    <property type="entry name" value="ACETYL-COA C-ACYLTRANSFERASE"/>
    <property type="match status" value="1"/>
</dbReference>
<evidence type="ECO:0000259" key="6">
    <source>
        <dbReference type="Pfam" id="PF00108"/>
    </source>
</evidence>
<feature type="active site" description="Acyl-thioester intermediate" evidence="4">
    <location>
        <position position="111"/>
    </location>
</feature>
<evidence type="ECO:0000313" key="8">
    <source>
        <dbReference type="EMBL" id="EGQ22480.1"/>
    </source>
</evidence>
<dbReference type="Gene3D" id="3.40.47.10">
    <property type="match status" value="2"/>
</dbReference>
<dbReference type="SUPFAM" id="SSF53901">
    <property type="entry name" value="Thiolase-like"/>
    <property type="match status" value="2"/>
</dbReference>
<dbReference type="InterPro" id="IPR020617">
    <property type="entry name" value="Thiolase_C"/>
</dbReference>
<dbReference type="EMBL" id="AFPZ01000093">
    <property type="protein sequence ID" value="EGQ22480.1"/>
    <property type="molecule type" value="Genomic_DNA"/>
</dbReference>
<feature type="domain" description="Thiolase N-terminal" evidence="6">
    <location>
        <begin position="27"/>
        <end position="274"/>
    </location>
</feature>
<sequence>MYLFRLNINVRAYKGLVERKIAMREAVIIEAVRTPVGRRNGLLSGIRAEELAAKPLEEVLKRAGISAELVEDVIFGCVSQVGEQAFDIARQAALIAGFPVDVPGTTIDRQCGSSQQAVHFASQAIISGDMDVVIAGGIESMSRVPMGSNMQGVQLSEALTSKYEIINQGISAERVADKWNISREEMDEFSLESHRKAIKARKEGRFVEEIMPLEVALPDGTMTVMKDDEGPRENTNLEKLSGIKPAFREDGSVTAGNSSQISDGAVAILMMSREKAVELGLKPRFRVIARTVVGSDPTLMLTGPIPATEKVLQKAALTLGDIDIFEVNEAFASVPLAWLKEFDIDPAKLNPNGGAIALGHPLGASGGRLMTTMLHELERSNGRYGLQTMCEGHGMANATIVERLD</sequence>
<evidence type="ECO:0000256" key="1">
    <source>
        <dbReference type="ARBA" id="ARBA00010982"/>
    </source>
</evidence>
<dbReference type="FunFam" id="3.40.47.10:FF:000010">
    <property type="entry name" value="Acetyl-CoA acetyltransferase (Thiolase)"/>
    <property type="match status" value="1"/>
</dbReference>
<dbReference type="STRING" id="759851.SAMN04244570_1076"/>
<feature type="active site" description="Proton acceptor" evidence="4">
    <location>
        <position position="390"/>
    </location>
</feature>
<keyword evidence="3 5" id="KW-0012">Acyltransferase</keyword>
<keyword evidence="2 5" id="KW-0808">Transferase</keyword>
<dbReference type="Pfam" id="PF00108">
    <property type="entry name" value="Thiolase_N"/>
    <property type="match status" value="1"/>
</dbReference>
<name>F9DVP1_9BACL</name>
<dbReference type="eggNOG" id="COG0183">
    <property type="taxonomic scope" value="Bacteria"/>
</dbReference>
<dbReference type="InterPro" id="IPR020613">
    <property type="entry name" value="Thiolase_CS"/>
</dbReference>
<dbReference type="PIRSF" id="PIRSF000429">
    <property type="entry name" value="Ac-CoA_Ac_transf"/>
    <property type="match status" value="1"/>
</dbReference>
<dbReference type="PANTHER" id="PTHR43365">
    <property type="entry name" value="BLR7806 PROTEIN"/>
    <property type="match status" value="1"/>
</dbReference>
<dbReference type="EC" id="2.3.1.9" evidence="8"/>
<feature type="domain" description="Thiolase C-terminal" evidence="7">
    <location>
        <begin position="282"/>
        <end position="403"/>
    </location>
</feature>
<evidence type="ECO:0000256" key="3">
    <source>
        <dbReference type="ARBA" id="ARBA00023315"/>
    </source>
</evidence>
<dbReference type="InterPro" id="IPR020616">
    <property type="entry name" value="Thiolase_N"/>
</dbReference>
<dbReference type="Proteomes" id="UP000005316">
    <property type="component" value="Unassembled WGS sequence"/>
</dbReference>
<dbReference type="HOGENOM" id="CLU_031026_2_3_9"/>
<evidence type="ECO:0000256" key="4">
    <source>
        <dbReference type="PIRSR" id="PIRSR000429-1"/>
    </source>
</evidence>
<reference evidence="8 9" key="1">
    <citation type="submission" date="2011-04" db="EMBL/GenBank/DDBJ databases">
        <authorList>
            <person name="Muzny D."/>
            <person name="Qin X."/>
            <person name="Deng J."/>
            <person name="Jiang H."/>
            <person name="Liu Y."/>
            <person name="Qu J."/>
            <person name="Song X.-Z."/>
            <person name="Zhang L."/>
            <person name="Thornton R."/>
            <person name="Coyle M."/>
            <person name="Francisco L."/>
            <person name="Jackson L."/>
            <person name="Javaid M."/>
            <person name="Korchina V."/>
            <person name="Kovar C."/>
            <person name="Mata R."/>
            <person name="Mathew T."/>
            <person name="Ngo R."/>
            <person name="Nguyen L."/>
            <person name="Nguyen N."/>
            <person name="Okwuonu G."/>
            <person name="Ongeri F."/>
            <person name="Pham C."/>
            <person name="Simmons D."/>
            <person name="Wilczek-Boney K."/>
            <person name="Hale W."/>
            <person name="Jakkamsetti A."/>
            <person name="Pham P."/>
            <person name="Ruth R."/>
            <person name="San Lucas F."/>
            <person name="Warren J."/>
            <person name="Zhang J."/>
            <person name="Zhao Z."/>
            <person name="Zhou C."/>
            <person name="Zhu D."/>
            <person name="Lee S."/>
            <person name="Bess C."/>
            <person name="Blankenburg K."/>
            <person name="Forbes L."/>
            <person name="Fu Q."/>
            <person name="Gubbala S."/>
            <person name="Hirani K."/>
            <person name="Jayaseelan J.C."/>
            <person name="Lara F."/>
            <person name="Munidasa M."/>
            <person name="Palculict T."/>
            <person name="Patil S."/>
            <person name="Pu L.-L."/>
            <person name="Saada N."/>
            <person name="Tang L."/>
            <person name="Weissenberger G."/>
            <person name="Zhu Y."/>
            <person name="Hemphill L."/>
            <person name="Shang Y."/>
            <person name="Youmans B."/>
            <person name="Ayvaz T."/>
            <person name="Ross M."/>
            <person name="Santibanez J."/>
            <person name="Aqrawi P."/>
            <person name="Gross S."/>
            <person name="Joshi V."/>
            <person name="Fowler G."/>
            <person name="Nazareth L."/>
            <person name="Reid J."/>
            <person name="Worley K."/>
            <person name="Petrosino J."/>
            <person name="Highlander S."/>
            <person name="Gibbs R."/>
        </authorList>
    </citation>
    <scope>NUCLEOTIDE SEQUENCE [LARGE SCALE GENOMIC DNA]</scope>
    <source>
        <strain evidence="8 9">2681</strain>
    </source>
</reference>
<dbReference type="CDD" id="cd00751">
    <property type="entry name" value="thiolase"/>
    <property type="match status" value="1"/>
</dbReference>
<accession>F9DVP1</accession>
<protein>
    <submittedName>
        <fullName evidence="8">Acetyl-CoA acetyltransferase</fullName>
        <ecNumber evidence="8">2.3.1.9</ecNumber>
    </submittedName>
</protein>
<dbReference type="Pfam" id="PF02803">
    <property type="entry name" value="Thiolase_C"/>
    <property type="match status" value="1"/>
</dbReference>
<dbReference type="AlphaFoldDB" id="F9DVP1"/>
<evidence type="ECO:0000259" key="7">
    <source>
        <dbReference type="Pfam" id="PF02803"/>
    </source>
</evidence>
<evidence type="ECO:0000256" key="2">
    <source>
        <dbReference type="ARBA" id="ARBA00022679"/>
    </source>
</evidence>
<comment type="caution">
    <text evidence="8">The sequence shown here is derived from an EMBL/GenBank/DDBJ whole genome shotgun (WGS) entry which is preliminary data.</text>
</comment>
<gene>
    <name evidence="8" type="primary">atoB2</name>
    <name evidence="8" type="ORF">HMPREF9372_2872</name>
</gene>
<proteinExistence type="inferred from homology"/>
<feature type="active site" description="Proton acceptor" evidence="4">
    <location>
        <position position="360"/>
    </location>
</feature>
<dbReference type="PROSITE" id="PS00737">
    <property type="entry name" value="THIOLASE_2"/>
    <property type="match status" value="1"/>
</dbReference>
<dbReference type="NCBIfam" id="TIGR01930">
    <property type="entry name" value="AcCoA-C-Actrans"/>
    <property type="match status" value="1"/>
</dbReference>
<dbReference type="GO" id="GO:0003985">
    <property type="term" value="F:acetyl-CoA C-acetyltransferase activity"/>
    <property type="evidence" value="ECO:0007669"/>
    <property type="project" value="UniProtKB-EC"/>
</dbReference>
<evidence type="ECO:0000313" key="9">
    <source>
        <dbReference type="Proteomes" id="UP000005316"/>
    </source>
</evidence>
<comment type="similarity">
    <text evidence="1 5">Belongs to the thiolase-like superfamily. Thiolase family.</text>
</comment>